<dbReference type="EMBL" id="JACHMC010000001">
    <property type="protein sequence ID" value="MBB4883848.1"/>
    <property type="molecule type" value="Genomic_DNA"/>
</dbReference>
<keyword evidence="11" id="KW-1185">Reference proteome</keyword>
<evidence type="ECO:0000256" key="2">
    <source>
        <dbReference type="ARBA" id="ARBA00022649"/>
    </source>
</evidence>
<evidence type="ECO:0000259" key="9">
    <source>
        <dbReference type="Pfam" id="PF01850"/>
    </source>
</evidence>
<keyword evidence="3 8" id="KW-0540">Nuclease</keyword>
<dbReference type="InterPro" id="IPR022907">
    <property type="entry name" value="VapC_family"/>
</dbReference>
<evidence type="ECO:0000256" key="5">
    <source>
        <dbReference type="ARBA" id="ARBA00022801"/>
    </source>
</evidence>
<evidence type="ECO:0000256" key="3">
    <source>
        <dbReference type="ARBA" id="ARBA00022722"/>
    </source>
</evidence>
<sequence>MIVLDTNVVSELMRSDRDRRVEAWARGLTVETAVTAITLGELLAGVRRLPEGARKDRLHSLVRDVTAPYEAQGLVLPFDAASADQYAEVLQGRRERGLPIATADAQIAAICRAHGAVCSTRNVKDFVHTGVELLNPFE</sequence>
<dbReference type="Proteomes" id="UP000560081">
    <property type="component" value="Unassembled WGS sequence"/>
</dbReference>
<evidence type="ECO:0000256" key="4">
    <source>
        <dbReference type="ARBA" id="ARBA00022723"/>
    </source>
</evidence>
<dbReference type="GO" id="GO:0000287">
    <property type="term" value="F:magnesium ion binding"/>
    <property type="evidence" value="ECO:0007669"/>
    <property type="project" value="UniProtKB-UniRule"/>
</dbReference>
<feature type="domain" description="PIN" evidence="9">
    <location>
        <begin position="2"/>
        <end position="121"/>
    </location>
</feature>
<dbReference type="OrthoDB" id="9815354at2"/>
<dbReference type="InterPro" id="IPR029060">
    <property type="entry name" value="PIN-like_dom_sf"/>
</dbReference>
<dbReference type="GO" id="GO:0004540">
    <property type="term" value="F:RNA nuclease activity"/>
    <property type="evidence" value="ECO:0007669"/>
    <property type="project" value="InterPro"/>
</dbReference>
<keyword evidence="5 8" id="KW-0378">Hydrolase</keyword>
<comment type="cofactor">
    <cofactor evidence="1 8">
        <name>Mg(2+)</name>
        <dbReference type="ChEBI" id="CHEBI:18420"/>
    </cofactor>
</comment>
<dbReference type="Pfam" id="PF01850">
    <property type="entry name" value="PIN"/>
    <property type="match status" value="1"/>
</dbReference>
<keyword evidence="2 8" id="KW-1277">Toxin-antitoxin system</keyword>
<dbReference type="SUPFAM" id="SSF88723">
    <property type="entry name" value="PIN domain-like"/>
    <property type="match status" value="1"/>
</dbReference>
<comment type="similarity">
    <text evidence="7 8">Belongs to the PINc/VapC protein family.</text>
</comment>
<protein>
    <recommendedName>
        <fullName evidence="8">Ribonuclease VapC</fullName>
        <shortName evidence="8">RNase VapC</shortName>
        <ecNumber evidence="8">3.1.-.-</ecNumber>
    </recommendedName>
    <alternativeName>
        <fullName evidence="8">Toxin VapC</fullName>
    </alternativeName>
</protein>
<comment type="caution">
    <text evidence="10">The sequence shown here is derived from an EMBL/GenBank/DDBJ whole genome shotgun (WGS) entry which is preliminary data.</text>
</comment>
<keyword evidence="4 8" id="KW-0479">Metal-binding</keyword>
<evidence type="ECO:0000256" key="7">
    <source>
        <dbReference type="ARBA" id="ARBA00038093"/>
    </source>
</evidence>
<reference evidence="10 11" key="1">
    <citation type="submission" date="2020-08" db="EMBL/GenBank/DDBJ databases">
        <title>Sequencing the genomes of 1000 actinobacteria strains.</title>
        <authorList>
            <person name="Klenk H.-P."/>
        </authorList>
    </citation>
    <scope>NUCLEOTIDE SEQUENCE [LARGE SCALE GENOMIC DNA]</scope>
    <source>
        <strain evidence="10 11">DSM 19079</strain>
    </source>
</reference>
<gene>
    <name evidence="8" type="primary">vapC</name>
    <name evidence="10" type="ORF">BJ976_002199</name>
</gene>
<dbReference type="InterPro" id="IPR050556">
    <property type="entry name" value="Type_II_TA_system_RNase"/>
</dbReference>
<feature type="binding site" evidence="8">
    <location>
        <position position="104"/>
    </location>
    <ligand>
        <name>Mg(2+)</name>
        <dbReference type="ChEBI" id="CHEBI:18420"/>
    </ligand>
</feature>
<keyword evidence="8" id="KW-0800">Toxin</keyword>
<dbReference type="GO" id="GO:0090729">
    <property type="term" value="F:toxin activity"/>
    <property type="evidence" value="ECO:0007669"/>
    <property type="project" value="UniProtKB-KW"/>
</dbReference>
<name>A0A4Y8WZI5_9MICC</name>
<accession>A0A4Y8WZI5</accession>
<dbReference type="RefSeq" id="WP_135030622.1">
    <property type="nucleotide sequence ID" value="NZ_BMLA01000007.1"/>
</dbReference>
<dbReference type="EC" id="3.1.-.-" evidence="8"/>
<dbReference type="AlphaFoldDB" id="A0A4Y8WZI5"/>
<dbReference type="PANTHER" id="PTHR33653:SF1">
    <property type="entry name" value="RIBONUCLEASE VAPC2"/>
    <property type="match status" value="1"/>
</dbReference>
<dbReference type="GO" id="GO:0016787">
    <property type="term" value="F:hydrolase activity"/>
    <property type="evidence" value="ECO:0007669"/>
    <property type="project" value="UniProtKB-KW"/>
</dbReference>
<keyword evidence="6 8" id="KW-0460">Magnesium</keyword>
<organism evidence="10 11">
    <name type="scientific">Micrococcus flavus</name>
    <dbReference type="NCBI Taxonomy" id="384602"/>
    <lineage>
        <taxon>Bacteria</taxon>
        <taxon>Bacillati</taxon>
        <taxon>Actinomycetota</taxon>
        <taxon>Actinomycetes</taxon>
        <taxon>Micrococcales</taxon>
        <taxon>Micrococcaceae</taxon>
        <taxon>Micrococcus</taxon>
    </lineage>
</organism>
<proteinExistence type="inferred from homology"/>
<comment type="function">
    <text evidence="8">Toxic component of a toxin-antitoxin (TA) system. An RNase.</text>
</comment>
<feature type="binding site" evidence="8">
    <location>
        <position position="5"/>
    </location>
    <ligand>
        <name>Mg(2+)</name>
        <dbReference type="ChEBI" id="CHEBI:18420"/>
    </ligand>
</feature>
<dbReference type="Gene3D" id="3.40.50.1010">
    <property type="entry name" value="5'-nuclease"/>
    <property type="match status" value="1"/>
</dbReference>
<dbReference type="PANTHER" id="PTHR33653">
    <property type="entry name" value="RIBONUCLEASE VAPC2"/>
    <property type="match status" value="1"/>
</dbReference>
<dbReference type="HAMAP" id="MF_00265">
    <property type="entry name" value="VapC_Nob1"/>
    <property type="match status" value="1"/>
</dbReference>
<evidence type="ECO:0000256" key="1">
    <source>
        <dbReference type="ARBA" id="ARBA00001946"/>
    </source>
</evidence>
<evidence type="ECO:0000256" key="6">
    <source>
        <dbReference type="ARBA" id="ARBA00022842"/>
    </source>
</evidence>
<evidence type="ECO:0000313" key="11">
    <source>
        <dbReference type="Proteomes" id="UP000560081"/>
    </source>
</evidence>
<dbReference type="CDD" id="cd18731">
    <property type="entry name" value="PIN_NgFitB-like"/>
    <property type="match status" value="1"/>
</dbReference>
<dbReference type="InterPro" id="IPR002716">
    <property type="entry name" value="PIN_dom"/>
</dbReference>
<evidence type="ECO:0000256" key="8">
    <source>
        <dbReference type="HAMAP-Rule" id="MF_00265"/>
    </source>
</evidence>
<evidence type="ECO:0000313" key="10">
    <source>
        <dbReference type="EMBL" id="MBB4883848.1"/>
    </source>
</evidence>